<evidence type="ECO:0000256" key="8">
    <source>
        <dbReference type="ARBA" id="ARBA00022679"/>
    </source>
</evidence>
<dbReference type="InterPro" id="IPR015947">
    <property type="entry name" value="PUA-like_sf"/>
</dbReference>
<evidence type="ECO:0000259" key="13">
    <source>
        <dbReference type="Pfam" id="PF04452"/>
    </source>
</evidence>
<dbReference type="PANTHER" id="PTHR30027:SF3">
    <property type="entry name" value="16S RRNA (URACIL(1498)-N(3))-METHYLTRANSFERASE"/>
    <property type="match status" value="1"/>
</dbReference>
<evidence type="ECO:0000256" key="2">
    <source>
        <dbReference type="ARBA" id="ARBA00005528"/>
    </source>
</evidence>
<proteinExistence type="inferred from homology"/>
<dbReference type="Proteomes" id="UP000242700">
    <property type="component" value="Unassembled WGS sequence"/>
</dbReference>
<evidence type="ECO:0000256" key="10">
    <source>
        <dbReference type="ARBA" id="ARBA00025699"/>
    </source>
</evidence>
<comment type="function">
    <text evidence="10 12">Specifically methylates the N3 position of the uracil ring of uridine 1498 (m3U1498) in 16S rRNA. Acts on the fully assembled 30S ribosomal subunit.</text>
</comment>
<dbReference type="InterPro" id="IPR046886">
    <property type="entry name" value="RsmE_MTase_dom"/>
</dbReference>
<dbReference type="Pfam" id="PF20260">
    <property type="entry name" value="PUA_4"/>
    <property type="match status" value="1"/>
</dbReference>
<evidence type="ECO:0000313" key="16">
    <source>
        <dbReference type="Proteomes" id="UP000242700"/>
    </source>
</evidence>
<dbReference type="EMBL" id="FNFI01000001">
    <property type="protein sequence ID" value="SDJ54435.1"/>
    <property type="molecule type" value="Genomic_DNA"/>
</dbReference>
<evidence type="ECO:0000256" key="12">
    <source>
        <dbReference type="PIRNR" id="PIRNR015601"/>
    </source>
</evidence>
<keyword evidence="5 12" id="KW-0963">Cytoplasm</keyword>
<organism evidence="15 16">
    <name type="scientific">Jeotgalicoccus aerolatus</name>
    <dbReference type="NCBI Taxonomy" id="709510"/>
    <lineage>
        <taxon>Bacteria</taxon>
        <taxon>Bacillati</taxon>
        <taxon>Bacillota</taxon>
        <taxon>Bacilli</taxon>
        <taxon>Bacillales</taxon>
        <taxon>Staphylococcaceae</taxon>
        <taxon>Jeotgalicoccus</taxon>
    </lineage>
</organism>
<comment type="subcellular location">
    <subcellularLocation>
        <location evidence="1 12">Cytoplasm</location>
    </subcellularLocation>
</comment>
<dbReference type="SUPFAM" id="SSF75217">
    <property type="entry name" value="alpha/beta knot"/>
    <property type="match status" value="1"/>
</dbReference>
<keyword evidence="6 12" id="KW-0698">rRNA processing</keyword>
<gene>
    <name evidence="15" type="ORF">SAMN05216187_10134</name>
</gene>
<name>A0A1G8UMQ5_9STAP</name>
<dbReference type="EC" id="2.1.1.193" evidence="3 12"/>
<reference evidence="16" key="1">
    <citation type="submission" date="2016-10" db="EMBL/GenBank/DDBJ databases">
        <authorList>
            <person name="Varghese N."/>
            <person name="Submissions S."/>
        </authorList>
    </citation>
    <scope>NUCLEOTIDE SEQUENCE [LARGE SCALE GENOMIC DNA]</scope>
    <source>
        <strain evidence="16">CGMCC 1.8911</strain>
    </source>
</reference>
<dbReference type="GO" id="GO:0070475">
    <property type="term" value="P:rRNA base methylation"/>
    <property type="evidence" value="ECO:0007669"/>
    <property type="project" value="TreeGrafter"/>
</dbReference>
<evidence type="ECO:0000256" key="7">
    <source>
        <dbReference type="ARBA" id="ARBA00022603"/>
    </source>
</evidence>
<evidence type="ECO:0000256" key="4">
    <source>
        <dbReference type="ARBA" id="ARBA00013673"/>
    </source>
</evidence>
<keyword evidence="8 12" id="KW-0808">Transferase</keyword>
<dbReference type="RefSeq" id="WP_092594479.1">
    <property type="nucleotide sequence ID" value="NZ_FNFI01000001.1"/>
</dbReference>
<dbReference type="OrthoDB" id="9815641at2"/>
<dbReference type="Gene3D" id="3.40.1280.10">
    <property type="match status" value="1"/>
</dbReference>
<evidence type="ECO:0000256" key="3">
    <source>
        <dbReference type="ARBA" id="ARBA00012328"/>
    </source>
</evidence>
<evidence type="ECO:0000259" key="14">
    <source>
        <dbReference type="Pfam" id="PF20260"/>
    </source>
</evidence>
<feature type="domain" description="Ribosomal RNA small subunit methyltransferase E PUA-like" evidence="14">
    <location>
        <begin position="21"/>
        <end position="60"/>
    </location>
</feature>
<comment type="similarity">
    <text evidence="2 12">Belongs to the RNA methyltransferase RsmE family.</text>
</comment>
<dbReference type="InterPro" id="IPR006700">
    <property type="entry name" value="RsmE"/>
</dbReference>
<keyword evidence="7 12" id="KW-0489">Methyltransferase</keyword>
<protein>
    <recommendedName>
        <fullName evidence="4 12">Ribosomal RNA small subunit methyltransferase E</fullName>
        <ecNumber evidence="3 12">2.1.1.193</ecNumber>
    </recommendedName>
</protein>
<dbReference type="GO" id="GO:0005737">
    <property type="term" value="C:cytoplasm"/>
    <property type="evidence" value="ECO:0007669"/>
    <property type="project" value="UniProtKB-SubCell"/>
</dbReference>
<feature type="domain" description="Ribosomal RNA small subunit methyltransferase E methyltransferase" evidence="13">
    <location>
        <begin position="71"/>
        <end position="233"/>
    </location>
</feature>
<dbReference type="STRING" id="586411.SAMN05216187_10134"/>
<dbReference type="CDD" id="cd18084">
    <property type="entry name" value="RsmE-like"/>
    <property type="match status" value="1"/>
</dbReference>
<evidence type="ECO:0000256" key="9">
    <source>
        <dbReference type="ARBA" id="ARBA00022691"/>
    </source>
</evidence>
<dbReference type="NCBIfam" id="TIGR00046">
    <property type="entry name" value="RsmE family RNA methyltransferase"/>
    <property type="match status" value="1"/>
</dbReference>
<comment type="catalytic activity">
    <reaction evidence="11 12">
        <text>uridine(1498) in 16S rRNA + S-adenosyl-L-methionine = N(3)-methyluridine(1498) in 16S rRNA + S-adenosyl-L-homocysteine + H(+)</text>
        <dbReference type="Rhea" id="RHEA:42920"/>
        <dbReference type="Rhea" id="RHEA-COMP:10283"/>
        <dbReference type="Rhea" id="RHEA-COMP:10284"/>
        <dbReference type="ChEBI" id="CHEBI:15378"/>
        <dbReference type="ChEBI" id="CHEBI:57856"/>
        <dbReference type="ChEBI" id="CHEBI:59789"/>
        <dbReference type="ChEBI" id="CHEBI:65315"/>
        <dbReference type="ChEBI" id="CHEBI:74502"/>
        <dbReference type="EC" id="2.1.1.193"/>
    </reaction>
</comment>
<evidence type="ECO:0000256" key="5">
    <source>
        <dbReference type="ARBA" id="ARBA00022490"/>
    </source>
</evidence>
<dbReference type="PANTHER" id="PTHR30027">
    <property type="entry name" value="RIBOSOMAL RNA SMALL SUBUNIT METHYLTRANSFERASE E"/>
    <property type="match status" value="1"/>
</dbReference>
<dbReference type="Pfam" id="PF04452">
    <property type="entry name" value="Methyltrans_RNA"/>
    <property type="match status" value="1"/>
</dbReference>
<evidence type="ECO:0000256" key="6">
    <source>
        <dbReference type="ARBA" id="ARBA00022552"/>
    </source>
</evidence>
<dbReference type="AlphaFoldDB" id="A0A1G8UMQ5"/>
<dbReference type="GO" id="GO:0070042">
    <property type="term" value="F:rRNA (uridine-N3-)-methyltransferase activity"/>
    <property type="evidence" value="ECO:0007669"/>
    <property type="project" value="TreeGrafter"/>
</dbReference>
<evidence type="ECO:0000313" key="15">
    <source>
        <dbReference type="EMBL" id="SDJ54435.1"/>
    </source>
</evidence>
<dbReference type="SUPFAM" id="SSF88697">
    <property type="entry name" value="PUA domain-like"/>
    <property type="match status" value="1"/>
</dbReference>
<dbReference type="InterPro" id="IPR046887">
    <property type="entry name" value="RsmE_PUA-like"/>
</dbReference>
<dbReference type="PIRSF" id="PIRSF015601">
    <property type="entry name" value="MTase_slr0722"/>
    <property type="match status" value="1"/>
</dbReference>
<keyword evidence="9 12" id="KW-0949">S-adenosyl-L-methionine</keyword>
<sequence>MQRYFIDQTVEVHETYTMDTEHIHHIKNVMRARVDDLFTVVDNKGIAYIVQLTDAENITFKVMEAIGDEVELPVDITLFSPLLKGEKMDVVVQKSTELGVSDFVLYKADRSVVKLNSKKEENRQKRYEKIATEAAEQSRRTKVPSLTFSGTLKSIDFSSFDLVLFAYEDENLSGRSIKNVLNDFNGISIAVIFGPEGGFSKNEADLFKAYDNVALGRRILRAETAPLYALSVIGSFYE</sequence>
<evidence type="ECO:0000256" key="1">
    <source>
        <dbReference type="ARBA" id="ARBA00004496"/>
    </source>
</evidence>
<accession>A0A1G8UMQ5</accession>
<dbReference type="InterPro" id="IPR029028">
    <property type="entry name" value="Alpha/beta_knot_MTases"/>
</dbReference>
<evidence type="ECO:0000256" key="11">
    <source>
        <dbReference type="ARBA" id="ARBA00047944"/>
    </source>
</evidence>
<dbReference type="InterPro" id="IPR029026">
    <property type="entry name" value="tRNA_m1G_MTases_N"/>
</dbReference>